<sequence>SKSGIGICNLNKFNSENKLPTYFKPRFFAAYFREFMCQWIIVLEQPTEEHGSILNQPAVPDDGAGAYR</sequence>
<feature type="non-terminal residue" evidence="1">
    <location>
        <position position="1"/>
    </location>
</feature>
<evidence type="ECO:0000313" key="1">
    <source>
        <dbReference type="EMBL" id="CAG8575944.1"/>
    </source>
</evidence>
<organism evidence="1 2">
    <name type="scientific">Ambispora leptoticha</name>
    <dbReference type="NCBI Taxonomy" id="144679"/>
    <lineage>
        <taxon>Eukaryota</taxon>
        <taxon>Fungi</taxon>
        <taxon>Fungi incertae sedis</taxon>
        <taxon>Mucoromycota</taxon>
        <taxon>Glomeromycotina</taxon>
        <taxon>Glomeromycetes</taxon>
        <taxon>Archaeosporales</taxon>
        <taxon>Ambisporaceae</taxon>
        <taxon>Ambispora</taxon>
    </lineage>
</organism>
<name>A0A9N9G1Z3_9GLOM</name>
<dbReference type="Proteomes" id="UP000789508">
    <property type="component" value="Unassembled WGS sequence"/>
</dbReference>
<dbReference type="EMBL" id="CAJVPS010002767">
    <property type="protein sequence ID" value="CAG8575944.1"/>
    <property type="molecule type" value="Genomic_DNA"/>
</dbReference>
<comment type="caution">
    <text evidence="1">The sequence shown here is derived from an EMBL/GenBank/DDBJ whole genome shotgun (WGS) entry which is preliminary data.</text>
</comment>
<accession>A0A9N9G1Z3</accession>
<keyword evidence="2" id="KW-1185">Reference proteome</keyword>
<proteinExistence type="predicted"/>
<gene>
    <name evidence="1" type="ORF">ALEPTO_LOCUS7032</name>
</gene>
<protein>
    <submittedName>
        <fullName evidence="1">10980_t:CDS:1</fullName>
    </submittedName>
</protein>
<dbReference type="AlphaFoldDB" id="A0A9N9G1Z3"/>
<reference evidence="1" key="1">
    <citation type="submission" date="2021-06" db="EMBL/GenBank/DDBJ databases">
        <authorList>
            <person name="Kallberg Y."/>
            <person name="Tangrot J."/>
            <person name="Rosling A."/>
        </authorList>
    </citation>
    <scope>NUCLEOTIDE SEQUENCE</scope>
    <source>
        <strain evidence="1">FL130A</strain>
    </source>
</reference>
<evidence type="ECO:0000313" key="2">
    <source>
        <dbReference type="Proteomes" id="UP000789508"/>
    </source>
</evidence>